<reference evidence="1 2" key="1">
    <citation type="submission" date="2021-06" db="EMBL/GenBank/DDBJ databases">
        <authorList>
            <person name="Kallberg Y."/>
            <person name="Tangrot J."/>
            <person name="Rosling A."/>
        </authorList>
    </citation>
    <scope>NUCLEOTIDE SEQUENCE [LARGE SCALE GENOMIC DNA]</scope>
    <source>
        <strain evidence="1 2">120-4 pot B 10/14</strain>
    </source>
</reference>
<proteinExistence type="predicted"/>
<name>A0ABN7W716_GIGMA</name>
<sequence>MYISNLLEFNSNSIEIVKKVLKNIQNITEINQEKQKWLPVTCNSIPYTLAQKIKKNFLWLILISDTLYEEINMLKVFVELN</sequence>
<protein>
    <submittedName>
        <fullName evidence="1">20102_t:CDS:1</fullName>
    </submittedName>
</protein>
<feature type="non-terminal residue" evidence="1">
    <location>
        <position position="81"/>
    </location>
</feature>
<accession>A0ABN7W716</accession>
<organism evidence="1 2">
    <name type="scientific">Gigaspora margarita</name>
    <dbReference type="NCBI Taxonomy" id="4874"/>
    <lineage>
        <taxon>Eukaryota</taxon>
        <taxon>Fungi</taxon>
        <taxon>Fungi incertae sedis</taxon>
        <taxon>Mucoromycota</taxon>
        <taxon>Glomeromycotina</taxon>
        <taxon>Glomeromycetes</taxon>
        <taxon>Diversisporales</taxon>
        <taxon>Gigasporaceae</taxon>
        <taxon>Gigaspora</taxon>
    </lineage>
</organism>
<gene>
    <name evidence="1" type="ORF">GMARGA_LOCUS27207</name>
</gene>
<keyword evidence="2" id="KW-1185">Reference proteome</keyword>
<dbReference type="EMBL" id="CAJVQB010032940">
    <property type="protein sequence ID" value="CAG8819035.1"/>
    <property type="molecule type" value="Genomic_DNA"/>
</dbReference>
<evidence type="ECO:0000313" key="2">
    <source>
        <dbReference type="Proteomes" id="UP000789901"/>
    </source>
</evidence>
<evidence type="ECO:0000313" key="1">
    <source>
        <dbReference type="EMBL" id="CAG8819035.1"/>
    </source>
</evidence>
<comment type="caution">
    <text evidence="1">The sequence shown here is derived from an EMBL/GenBank/DDBJ whole genome shotgun (WGS) entry which is preliminary data.</text>
</comment>
<dbReference type="Proteomes" id="UP000789901">
    <property type="component" value="Unassembled WGS sequence"/>
</dbReference>